<accession>A0A2S3ZVM4</accession>
<gene>
    <name evidence="1" type="ORF">CVS27_10290</name>
</gene>
<evidence type="ECO:0008006" key="3">
    <source>
        <dbReference type="Google" id="ProtNLM"/>
    </source>
</evidence>
<sequence length="62" mass="6748">MEFPRAMGQPATRALALAGLTRYEQLVDVSAAELLQLHGVGPKAIRLLREELTLRGLAFDGD</sequence>
<protein>
    <recommendedName>
        <fullName evidence="3">DNA-binding protein</fullName>
    </recommendedName>
</protein>
<keyword evidence="2" id="KW-1185">Reference proteome</keyword>
<name>A0A2S3ZVM4_ARTGL</name>
<dbReference type="Proteomes" id="UP000237061">
    <property type="component" value="Unassembled WGS sequence"/>
</dbReference>
<comment type="caution">
    <text evidence="1">The sequence shown here is derived from an EMBL/GenBank/DDBJ whole genome shotgun (WGS) entry which is preliminary data.</text>
</comment>
<dbReference type="SUPFAM" id="SSF47789">
    <property type="entry name" value="C-terminal domain of RNA polymerase alpha subunit"/>
    <property type="match status" value="1"/>
</dbReference>
<dbReference type="AlphaFoldDB" id="A0A2S3ZVM4"/>
<proteinExistence type="predicted"/>
<evidence type="ECO:0000313" key="1">
    <source>
        <dbReference type="EMBL" id="POH73305.1"/>
    </source>
</evidence>
<evidence type="ECO:0000313" key="2">
    <source>
        <dbReference type="Proteomes" id="UP000237061"/>
    </source>
</evidence>
<dbReference type="EMBL" id="PPXC01000007">
    <property type="protein sequence ID" value="POH73305.1"/>
    <property type="molecule type" value="Genomic_DNA"/>
</dbReference>
<organism evidence="1 2">
    <name type="scientific">Arthrobacter glacialis</name>
    <dbReference type="NCBI Taxonomy" id="1664"/>
    <lineage>
        <taxon>Bacteria</taxon>
        <taxon>Bacillati</taxon>
        <taxon>Actinomycetota</taxon>
        <taxon>Actinomycetes</taxon>
        <taxon>Micrococcales</taxon>
        <taxon>Micrococcaceae</taxon>
        <taxon>Arthrobacter</taxon>
    </lineage>
</organism>
<reference evidence="1 2" key="1">
    <citation type="submission" date="2018-01" db="EMBL/GenBank/DDBJ databases">
        <title>Arthrobacter sp. nov., from glaciers in China.</title>
        <authorList>
            <person name="Liu Q."/>
            <person name="Xin Y.-H."/>
        </authorList>
    </citation>
    <scope>NUCLEOTIDE SEQUENCE [LARGE SCALE GENOMIC DNA]</scope>
    <source>
        <strain evidence="1 2">HLT2-12-2</strain>
    </source>
</reference>
<dbReference type="Gene3D" id="1.10.150.20">
    <property type="entry name" value="5' to 3' exonuclease, C-terminal subdomain"/>
    <property type="match status" value="1"/>
</dbReference>